<evidence type="ECO:0000256" key="6">
    <source>
        <dbReference type="SAM" id="Phobius"/>
    </source>
</evidence>
<gene>
    <name evidence="7" type="primary">cvpA</name>
    <name evidence="7" type="ORF">BEI_2111</name>
</gene>
<keyword evidence="4 6" id="KW-0472">Membrane</keyword>
<feature type="transmembrane region" description="Helical" evidence="6">
    <location>
        <begin position="68"/>
        <end position="88"/>
    </location>
</feature>
<evidence type="ECO:0000256" key="4">
    <source>
        <dbReference type="ARBA" id="ARBA00023136"/>
    </source>
</evidence>
<feature type="transmembrane region" description="Helical" evidence="6">
    <location>
        <begin position="6"/>
        <end position="24"/>
    </location>
</feature>
<evidence type="ECO:0000256" key="3">
    <source>
        <dbReference type="ARBA" id="ARBA00022989"/>
    </source>
</evidence>
<organism evidence="7 8">
    <name type="scientific">Halomonas beimenensis</name>
    <dbReference type="NCBI Taxonomy" id="475662"/>
    <lineage>
        <taxon>Bacteria</taxon>
        <taxon>Pseudomonadati</taxon>
        <taxon>Pseudomonadota</taxon>
        <taxon>Gammaproteobacteria</taxon>
        <taxon>Oceanospirillales</taxon>
        <taxon>Halomonadaceae</taxon>
        <taxon>Halomonas</taxon>
    </lineage>
</organism>
<dbReference type="EMBL" id="CP021435">
    <property type="protein sequence ID" value="ATJ83098.1"/>
    <property type="molecule type" value="Genomic_DNA"/>
</dbReference>
<protein>
    <submittedName>
        <fullName evidence="7">Colicin V production protein</fullName>
    </submittedName>
</protein>
<sequence>MTTLTWLDWAFVAVLAVTGIAGLVRGLVREALGLAAWIVALLAARWLAEPLADRLVGVLDSPDGRLVLAFVLVVLGVILACGVIIRLIHAAVEWVGMGLFNRLAGAAFGLVKGGAVLVLVTLLIGLTPLERLQAWQQATLRPGFVQLKDWAIGRLADWEDRLPVSPGTLGELPVNPHAGKPDERVATP</sequence>
<proteinExistence type="predicted"/>
<feature type="region of interest" description="Disordered" evidence="5">
    <location>
        <begin position="169"/>
        <end position="188"/>
    </location>
</feature>
<dbReference type="GO" id="GO:0016020">
    <property type="term" value="C:membrane"/>
    <property type="evidence" value="ECO:0007669"/>
    <property type="project" value="UniProtKB-SubCell"/>
</dbReference>
<feature type="compositionally biased region" description="Basic and acidic residues" evidence="5">
    <location>
        <begin position="179"/>
        <end position="188"/>
    </location>
</feature>
<feature type="transmembrane region" description="Helical" evidence="6">
    <location>
        <begin position="100"/>
        <end position="126"/>
    </location>
</feature>
<feature type="transmembrane region" description="Helical" evidence="6">
    <location>
        <begin position="31"/>
        <end position="48"/>
    </location>
</feature>
<evidence type="ECO:0000313" key="8">
    <source>
        <dbReference type="Proteomes" id="UP000219993"/>
    </source>
</evidence>
<evidence type="ECO:0000256" key="2">
    <source>
        <dbReference type="ARBA" id="ARBA00022692"/>
    </source>
</evidence>
<evidence type="ECO:0000256" key="5">
    <source>
        <dbReference type="SAM" id="MobiDB-lite"/>
    </source>
</evidence>
<dbReference type="AlphaFoldDB" id="A0A291P8B2"/>
<dbReference type="Pfam" id="PF02674">
    <property type="entry name" value="Colicin_V"/>
    <property type="match status" value="1"/>
</dbReference>
<keyword evidence="3 6" id="KW-1133">Transmembrane helix</keyword>
<dbReference type="PANTHER" id="PTHR36926:SF1">
    <property type="entry name" value="COLICIN V PRODUCTION PROTEIN"/>
    <property type="match status" value="1"/>
</dbReference>
<dbReference type="OrthoDB" id="9810601at2"/>
<dbReference type="InterPro" id="IPR003825">
    <property type="entry name" value="Colicin-V_CvpA"/>
</dbReference>
<keyword evidence="2 6" id="KW-0812">Transmembrane</keyword>
<reference evidence="7 8" key="1">
    <citation type="journal article" date="2017" name="Sci. Rep.">
        <title>Revealing the Saline Adaptation Strategies of the Halophilic Bacterium Halomonas beimenensis through High-throughput Omics and Transposon Mutagenesis Approaches.</title>
        <authorList>
            <person name="Chen Y.H."/>
            <person name="Lin S.S."/>
            <person name="Shyu Y.T."/>
        </authorList>
    </citation>
    <scope>NUCLEOTIDE SEQUENCE [LARGE SCALE GENOMIC DNA]</scope>
    <source>
        <strain evidence="7 8">NTU-111</strain>
    </source>
</reference>
<dbReference type="InterPro" id="IPR052719">
    <property type="entry name" value="CvpA-like"/>
</dbReference>
<keyword evidence="8" id="KW-1185">Reference proteome</keyword>
<dbReference type="RefSeq" id="WP_097789472.1">
    <property type="nucleotide sequence ID" value="NZ_BAAADT010000065.1"/>
</dbReference>
<dbReference type="PANTHER" id="PTHR36926">
    <property type="entry name" value="COLICIN V PRODUCTION PROTEIN"/>
    <property type="match status" value="1"/>
</dbReference>
<comment type="subcellular location">
    <subcellularLocation>
        <location evidence="1">Membrane</location>
        <topology evidence="1">Multi-pass membrane protein</topology>
    </subcellularLocation>
</comment>
<name>A0A291P8B2_9GAMM</name>
<accession>A0A291P8B2</accession>
<dbReference type="Proteomes" id="UP000219993">
    <property type="component" value="Chromosome"/>
</dbReference>
<evidence type="ECO:0000313" key="7">
    <source>
        <dbReference type="EMBL" id="ATJ83098.1"/>
    </source>
</evidence>
<dbReference type="KEGG" id="hbe:BEI_2111"/>
<dbReference type="GO" id="GO:0009403">
    <property type="term" value="P:toxin biosynthetic process"/>
    <property type="evidence" value="ECO:0007669"/>
    <property type="project" value="InterPro"/>
</dbReference>
<evidence type="ECO:0000256" key="1">
    <source>
        <dbReference type="ARBA" id="ARBA00004141"/>
    </source>
</evidence>